<evidence type="ECO:0000256" key="1">
    <source>
        <dbReference type="SAM" id="SignalP"/>
    </source>
</evidence>
<dbReference type="Gene3D" id="2.60.120.260">
    <property type="entry name" value="Galactose-binding domain-like"/>
    <property type="match status" value="1"/>
</dbReference>
<dbReference type="InterPro" id="IPR013783">
    <property type="entry name" value="Ig-like_fold"/>
</dbReference>
<dbReference type="SUPFAM" id="SSF49299">
    <property type="entry name" value="PKD domain"/>
    <property type="match status" value="1"/>
</dbReference>
<dbReference type="EMBL" id="CP047897">
    <property type="protein sequence ID" value="QHL87956.1"/>
    <property type="molecule type" value="Genomic_DNA"/>
</dbReference>
<gene>
    <name evidence="3" type="ORF">GU926_11150</name>
</gene>
<keyword evidence="4" id="KW-1185">Reference proteome</keyword>
<dbReference type="RefSeq" id="WP_160691856.1">
    <property type="nucleotide sequence ID" value="NZ_CP047897.1"/>
</dbReference>
<name>A0A6P1NVT9_9BACT</name>
<sequence length="1368" mass="148088">MLLRKFPALVLLLLSHSFSGLSQPNVSVDHQTGTMGYAIPLTTISTEGIPVSIGLSYTASGVMVGQTPDEYGIGWSLYGTGQISRVVMGLPDDMKPTSVDSRRGWLEGGAEKVSPFIQSTASSCASTGSIWNTVTNNWGSTWQSSVPLYDSEPDVYSVSAPGLSATFVYDNSKNIRVLSGQELQITYARSATGEITSFVVKSDNGYEYHFSEAERSSTASSSLSGNPGTVQYMAYDYRNYGIATSYNSSWRLAKIYSPTKREIAAYAYAPASSLDPEYNTKAEKMHVNCVSQASCEGVGEYTLTTRVYKRKLLSISGGSSIVKFIDNREIGHYYKSGATEVLLRKILLEYDYATKETNGLFYLSAVTEENDCQKNPPYRFVYKDPSLFPAAGSKSVDLWGFFGSSNLTLRPKLYVYPSEAAERRYQTIPLPAYAGQQVVLAGADRAADGSKTDIGTLKSVVLPSGGSIDFEYQPNRFVWGSGFKEGAGIRIHRISMKEGLGNDSQVLTKEYQYESSSGATSGVLITMPQFTIPTGFYRGIGSLEATGKTYNQLRNEVSAGARTEVSLWDMLLVRSESDLSKPNGLETGAVVYSKVTERVAGKGRTEYEYRVAGAWGGAPTADWKETSSSLALTFDNSTGSSLCPDIGAMGGGPYTFPFAPSPNYDFERGLLTKVSMFTEAEPALNKPAEPVSMKEYFYTRLPAGSALPVYGVVAEPLPTCVTYQQYDEVRNRYTTVSSAAPQAFAYAKYVLNTQVASALSEERETLFVGPNHSASVTTSKKYTYGGRLLASTSSIASDNSEVKSYFYYPKDYSISTSTTNEEEKAILALKTANQLGTPVEVVQTVKGGDGVEKVSQATLVRYSFFGKPYPLASSVHSFNPALPTATFRRSNQGPGFTPDANPSYLEQSRNIGYDDDFQPLGVSSRKGAGRVQATHLSHGGTLPTLSIVGAQANEVLHDGFESGSRYGLGGNGVLVEGRGQGLSVKKLTQGQKMWQNLSVGAHPAYRFRAWVKASAPGSLRIHLKSSNGQVLAPVAVAYQGGDWQMVEVNPISVAGLSGTVTFELESVDAQEVLIDDLTFWPATAQVATSAFNPAGQLVRQTDMNGRFASREYDRLGNLLYERDHRDQIRTVQEKLLWDQKSNISAELEAVPNSAAIKYQDYVTVTPVIFKVTSCEVGDGYQYKWNFGDGTGDVWGGAQMSHVFQNTSESSSNLTIKEFGYPVTVTVITPNHGQVTLVKSITVYEQALSLSYCVTGPSEIDLCGINAPVQHPCGIGNNPSTTATTYSITGVTGHPAGATITYQWQKSIDGGKTFPDILGATGSTFSASTAFNKTSYAIRCVVRVGSAGRANYSTVWHFTASYSQRPCSQ</sequence>
<dbReference type="Proteomes" id="UP000464214">
    <property type="component" value="Chromosome"/>
</dbReference>
<protein>
    <recommendedName>
        <fullName evidence="2">PKD domain-containing protein</fullName>
    </recommendedName>
</protein>
<feature type="chain" id="PRO_5026749942" description="PKD domain-containing protein" evidence="1">
    <location>
        <begin position="23"/>
        <end position="1368"/>
    </location>
</feature>
<proteinExistence type="predicted"/>
<evidence type="ECO:0000259" key="2">
    <source>
        <dbReference type="PROSITE" id="PS50093"/>
    </source>
</evidence>
<dbReference type="CDD" id="cd00146">
    <property type="entry name" value="PKD"/>
    <property type="match status" value="1"/>
</dbReference>
<dbReference type="Gene3D" id="2.60.40.10">
    <property type="entry name" value="Immunoglobulins"/>
    <property type="match status" value="1"/>
</dbReference>
<organism evidence="3 4">
    <name type="scientific">Nibribacter ruber</name>
    <dbReference type="NCBI Taxonomy" id="2698458"/>
    <lineage>
        <taxon>Bacteria</taxon>
        <taxon>Pseudomonadati</taxon>
        <taxon>Bacteroidota</taxon>
        <taxon>Cytophagia</taxon>
        <taxon>Cytophagales</taxon>
        <taxon>Hymenobacteraceae</taxon>
        <taxon>Nibribacter</taxon>
    </lineage>
</organism>
<dbReference type="PROSITE" id="PS50093">
    <property type="entry name" value="PKD"/>
    <property type="match status" value="1"/>
</dbReference>
<reference evidence="3 4" key="1">
    <citation type="submission" date="2020-01" db="EMBL/GenBank/DDBJ databases">
        <authorList>
            <person name="Kim M."/>
        </authorList>
    </citation>
    <scope>NUCLEOTIDE SEQUENCE [LARGE SCALE GENOMIC DNA]</scope>
    <source>
        <strain evidence="3 4">BT10</strain>
    </source>
</reference>
<dbReference type="KEGG" id="nib:GU926_11150"/>
<dbReference type="InterPro" id="IPR000601">
    <property type="entry name" value="PKD_dom"/>
</dbReference>
<dbReference type="InterPro" id="IPR035986">
    <property type="entry name" value="PKD_dom_sf"/>
</dbReference>
<evidence type="ECO:0000313" key="4">
    <source>
        <dbReference type="Proteomes" id="UP000464214"/>
    </source>
</evidence>
<evidence type="ECO:0000313" key="3">
    <source>
        <dbReference type="EMBL" id="QHL87956.1"/>
    </source>
</evidence>
<accession>A0A6P1NVT9</accession>
<feature type="domain" description="PKD" evidence="2">
    <location>
        <begin position="1175"/>
        <end position="1215"/>
    </location>
</feature>
<feature type="signal peptide" evidence="1">
    <location>
        <begin position="1"/>
        <end position="22"/>
    </location>
</feature>
<keyword evidence="1" id="KW-0732">Signal</keyword>